<keyword evidence="6" id="KW-1185">Reference proteome</keyword>
<dbReference type="AlphaFoldDB" id="A0A9P0ZLD7"/>
<proteinExistence type="predicted"/>
<evidence type="ECO:0000313" key="6">
    <source>
        <dbReference type="Proteomes" id="UP001152484"/>
    </source>
</evidence>
<dbReference type="PANTHER" id="PTHR22792">
    <property type="entry name" value="LUPUS LA PROTEIN-RELATED"/>
    <property type="match status" value="1"/>
</dbReference>
<dbReference type="PANTHER" id="PTHR22792:SF132">
    <property type="entry name" value="LA-RELATED PROTEIN 1"/>
    <property type="match status" value="1"/>
</dbReference>
<name>A0A9P0ZLD7_CUSEU</name>
<dbReference type="FunFam" id="1.10.10.10:FF:000131">
    <property type="entry name" value="la-related protein 1B isoform X2"/>
    <property type="match status" value="1"/>
</dbReference>
<dbReference type="GO" id="GO:0003723">
    <property type="term" value="F:RNA binding"/>
    <property type="evidence" value="ECO:0007669"/>
    <property type="project" value="UniProtKB-UniRule"/>
</dbReference>
<keyword evidence="1 2" id="KW-0694">RNA-binding</keyword>
<dbReference type="PROSITE" id="PS50961">
    <property type="entry name" value="HTH_LA"/>
    <property type="match status" value="1"/>
</dbReference>
<dbReference type="InterPro" id="IPR045180">
    <property type="entry name" value="La_dom_prot"/>
</dbReference>
<gene>
    <name evidence="5" type="ORF">CEURO_LOCUS17077</name>
</gene>
<dbReference type="Proteomes" id="UP001152484">
    <property type="component" value="Unassembled WGS sequence"/>
</dbReference>
<dbReference type="InterPro" id="IPR036388">
    <property type="entry name" value="WH-like_DNA-bd_sf"/>
</dbReference>
<dbReference type="OrthoDB" id="340227at2759"/>
<reference evidence="5" key="1">
    <citation type="submission" date="2022-07" db="EMBL/GenBank/DDBJ databases">
        <authorList>
            <person name="Macas J."/>
            <person name="Novak P."/>
            <person name="Neumann P."/>
        </authorList>
    </citation>
    <scope>NUCLEOTIDE SEQUENCE</scope>
</reference>
<feature type="domain" description="HTH La-type RNA-binding" evidence="4">
    <location>
        <begin position="350"/>
        <end position="439"/>
    </location>
</feature>
<dbReference type="InterPro" id="IPR006630">
    <property type="entry name" value="La_HTH"/>
</dbReference>
<feature type="compositionally biased region" description="Polar residues" evidence="3">
    <location>
        <begin position="148"/>
        <end position="159"/>
    </location>
</feature>
<feature type="compositionally biased region" description="Polar residues" evidence="3">
    <location>
        <begin position="17"/>
        <end position="40"/>
    </location>
</feature>
<dbReference type="EMBL" id="CAMAPE010000048">
    <property type="protein sequence ID" value="CAH9105823.1"/>
    <property type="molecule type" value="Genomic_DNA"/>
</dbReference>
<evidence type="ECO:0000256" key="1">
    <source>
        <dbReference type="ARBA" id="ARBA00022884"/>
    </source>
</evidence>
<dbReference type="CDD" id="cd07323">
    <property type="entry name" value="LAM"/>
    <property type="match status" value="1"/>
</dbReference>
<dbReference type="SUPFAM" id="SSF46785">
    <property type="entry name" value="Winged helix' DNA-binding domain"/>
    <property type="match status" value="1"/>
</dbReference>
<dbReference type="InterPro" id="IPR036390">
    <property type="entry name" value="WH_DNA-bd_sf"/>
</dbReference>
<comment type="caution">
    <text evidence="5">The sequence shown here is derived from an EMBL/GenBank/DDBJ whole genome shotgun (WGS) entry which is preliminary data.</text>
</comment>
<evidence type="ECO:0000256" key="2">
    <source>
        <dbReference type="PROSITE-ProRule" id="PRU00332"/>
    </source>
</evidence>
<evidence type="ECO:0000256" key="3">
    <source>
        <dbReference type="SAM" id="MobiDB-lite"/>
    </source>
</evidence>
<feature type="compositionally biased region" description="Basic and acidic residues" evidence="3">
    <location>
        <begin position="248"/>
        <end position="260"/>
    </location>
</feature>
<dbReference type="Gene3D" id="1.10.10.10">
    <property type="entry name" value="Winged helix-like DNA-binding domain superfamily/Winged helix DNA-binding domain"/>
    <property type="match status" value="1"/>
</dbReference>
<dbReference type="SMART" id="SM00715">
    <property type="entry name" value="LA"/>
    <property type="match status" value="1"/>
</dbReference>
<feature type="compositionally biased region" description="Basic and acidic residues" evidence="3">
    <location>
        <begin position="203"/>
        <end position="212"/>
    </location>
</feature>
<dbReference type="Pfam" id="PF05383">
    <property type="entry name" value="La"/>
    <property type="match status" value="1"/>
</dbReference>
<feature type="compositionally biased region" description="Polar residues" evidence="3">
    <location>
        <begin position="171"/>
        <end position="194"/>
    </location>
</feature>
<protein>
    <recommendedName>
        <fullName evidence="4">HTH La-type RNA-binding domain-containing protein</fullName>
    </recommendedName>
</protein>
<evidence type="ECO:0000259" key="4">
    <source>
        <dbReference type="PROSITE" id="PS50961"/>
    </source>
</evidence>
<accession>A0A9P0ZLD7</accession>
<dbReference type="GO" id="GO:0005737">
    <property type="term" value="C:cytoplasm"/>
    <property type="evidence" value="ECO:0007669"/>
    <property type="project" value="UniProtKB-ARBA"/>
</dbReference>
<feature type="region of interest" description="Disordered" evidence="3">
    <location>
        <begin position="111"/>
        <end position="273"/>
    </location>
</feature>
<feature type="region of interest" description="Disordered" evidence="3">
    <location>
        <begin position="1"/>
        <end position="79"/>
    </location>
</feature>
<feature type="region of interest" description="Disordered" evidence="3">
    <location>
        <begin position="464"/>
        <end position="497"/>
    </location>
</feature>
<feature type="compositionally biased region" description="Polar residues" evidence="3">
    <location>
        <begin position="48"/>
        <end position="58"/>
    </location>
</feature>
<organism evidence="5 6">
    <name type="scientific">Cuscuta europaea</name>
    <name type="common">European dodder</name>
    <dbReference type="NCBI Taxonomy" id="41803"/>
    <lineage>
        <taxon>Eukaryota</taxon>
        <taxon>Viridiplantae</taxon>
        <taxon>Streptophyta</taxon>
        <taxon>Embryophyta</taxon>
        <taxon>Tracheophyta</taxon>
        <taxon>Spermatophyta</taxon>
        <taxon>Magnoliopsida</taxon>
        <taxon>eudicotyledons</taxon>
        <taxon>Gunneridae</taxon>
        <taxon>Pentapetalae</taxon>
        <taxon>asterids</taxon>
        <taxon>lamiids</taxon>
        <taxon>Solanales</taxon>
        <taxon>Convolvulaceae</taxon>
        <taxon>Cuscuteae</taxon>
        <taxon>Cuscuta</taxon>
        <taxon>Cuscuta subgen. Cuscuta</taxon>
    </lineage>
</organism>
<evidence type="ECO:0000313" key="5">
    <source>
        <dbReference type="EMBL" id="CAH9105823.1"/>
    </source>
</evidence>
<sequence length="497" mass="53741">MNYSAAQIASDMIPSQCPGSPATSVSQEQTGYVSGDSSPSKAALAATGNFSVSSLQDDTASEAPRDGSDNSDGGSNAVKKLAWNKPNGVMEIGPVMGAMSWPALSESTKASPKFATYDPPRTPSDRPAASSKGTSAPTTPSPKHLHANHTTLNSTQNHVPSRHRSNKRAGGNSSSTALPNGSTSQTQPLHSSVVESAPGKSNVESHSRDNVFKEGGQVGGFGSQSHGGNDQHYVRGSPRKGGNNRPRPRGDGTYHQERGNQDWNHNRSYGNRDAHLQPLRVPSRPFLRGPPPPSPPFISPLMPMRPMGSHMMYPEVPPPMYYVPGPGPQPDPLAMPMLPSPPPGVPVIYHFLDPILISKIVNQIDYYFSSENLIKDMYLRKEMDQQGWVPVKLIASFKKVAELTDDIELIVNALKTSSVVEVQHGKLRVRNDWAKWILPATIHYSSLSSPRSDVLRQQLQSVTLDEQHQPQRQSNAEQFLSRSSITAQGISASSSSN</sequence>